<accession>A0A9W3TBZ4</accession>
<sequence length="72" mass="8401">MQLAFMWADDFGRISKQEFNFDWSFEFSYNSDSKVLSIKENENYIIDFFDDKEKVVDAADIVGETGAGKPRF</sequence>
<organism evidence="1 2">
    <name type="scientific">Bacillus thuringiensis</name>
    <dbReference type="NCBI Taxonomy" id="1428"/>
    <lineage>
        <taxon>Bacteria</taxon>
        <taxon>Bacillati</taxon>
        <taxon>Bacillota</taxon>
        <taxon>Bacilli</taxon>
        <taxon>Bacillales</taxon>
        <taxon>Bacillaceae</taxon>
        <taxon>Bacillus</taxon>
        <taxon>Bacillus cereus group</taxon>
    </lineage>
</organism>
<evidence type="ECO:0000313" key="1">
    <source>
        <dbReference type="EMBL" id="AQY38371.1"/>
    </source>
</evidence>
<reference evidence="1 2" key="1">
    <citation type="submission" date="2017-03" db="EMBL/GenBank/DDBJ databases">
        <title>Complete genome sequence of Bacillus thuringiensis L-7601, a novel melanin producing strain.</title>
        <authorList>
            <person name="Cai J."/>
            <person name="Cao Z."/>
            <person name="Tan T."/>
        </authorList>
    </citation>
    <scope>NUCLEOTIDE SEQUENCE [LARGE SCALE GENOMIC DNA]</scope>
    <source>
        <strain evidence="1 2">L-7601</strain>
    </source>
</reference>
<dbReference type="RefSeq" id="WP_079245348.1">
    <property type="nucleotide sequence ID" value="NZ_JARSYF010000020.1"/>
</dbReference>
<dbReference type="EMBL" id="CP020002">
    <property type="protein sequence ID" value="AQY38371.1"/>
    <property type="molecule type" value="Genomic_DNA"/>
</dbReference>
<protein>
    <submittedName>
        <fullName evidence="1">Uncharacterized protein</fullName>
    </submittedName>
</protein>
<dbReference type="Proteomes" id="UP000191057">
    <property type="component" value="Chromosome"/>
</dbReference>
<dbReference type="AlphaFoldDB" id="A0A9W3TBZ4"/>
<proteinExistence type="predicted"/>
<gene>
    <name evidence="1" type="ORF">B4918_10240</name>
</gene>
<name>A0A9W3TBZ4_BACTU</name>
<evidence type="ECO:0000313" key="2">
    <source>
        <dbReference type="Proteomes" id="UP000191057"/>
    </source>
</evidence>